<dbReference type="GO" id="GO:0019221">
    <property type="term" value="P:cytokine-mediated signaling pathway"/>
    <property type="evidence" value="ECO:0007669"/>
    <property type="project" value="TreeGrafter"/>
</dbReference>
<feature type="signal peptide" evidence="4">
    <location>
        <begin position="1"/>
        <end position="21"/>
    </location>
</feature>
<evidence type="ECO:0000313" key="6">
    <source>
        <dbReference type="EMBL" id="KAF6269532.1"/>
    </source>
</evidence>
<gene>
    <name evidence="6" type="ORF">mMyoMyo1_011233</name>
</gene>
<dbReference type="EMBL" id="JABWUV010000042">
    <property type="protein sequence ID" value="KAF6269532.1"/>
    <property type="molecule type" value="Genomic_DNA"/>
</dbReference>
<dbReference type="PANTHER" id="PTHR11738:SF172">
    <property type="entry name" value="IG-LIKE DOMAIN-CONTAINING PROTEIN"/>
    <property type="match status" value="1"/>
</dbReference>
<dbReference type="InterPro" id="IPR013783">
    <property type="entry name" value="Ig-like_fold"/>
</dbReference>
<dbReference type="SUPFAM" id="SSF48726">
    <property type="entry name" value="Immunoglobulin"/>
    <property type="match status" value="3"/>
</dbReference>
<sequence length="374" mass="41593">MSVVLPTLLYLGLYLTQSTQAAIAQHRKPVITAQPGSEVQYNEPVTIRCQGPPYAEAYKIYKKIEPEPRNGSKFLVAGRTNTLYIQKMKWDNIGLYRCSYMGAGFWSPLSNPLQLVMTMVGLTAPVMKALPGPMVLYNEPVTILCQGPPDAEAYKIYKVEGLEPREERKLLVAGKPNTFSIQEMKANWTGLYHCSYERGVWSPPSGNLDLVMTGSYDKPSLSSISGRVVAPGNNVTLQCFSRINFDSFILTKDGAPQFTHRQSYTVQDNGLLITFYMDSVTSTQAGTYRCYGGFNKNSSMWSHPSDPLQLMVRGPAGWSVSPQNQVRLSLAGLFLLVLVVLVAEACYSHKRSFYGLRSDPYLSVMTNTEDTRGI</sequence>
<dbReference type="GO" id="GO:0002764">
    <property type="term" value="P:immune response-regulating signaling pathway"/>
    <property type="evidence" value="ECO:0007669"/>
    <property type="project" value="TreeGrafter"/>
</dbReference>
<dbReference type="GO" id="GO:0005886">
    <property type="term" value="C:plasma membrane"/>
    <property type="evidence" value="ECO:0007669"/>
    <property type="project" value="TreeGrafter"/>
</dbReference>
<organism evidence="6 7">
    <name type="scientific">Myotis myotis</name>
    <name type="common">Greater mouse-eared bat</name>
    <name type="synonym">Vespertilio myotis</name>
    <dbReference type="NCBI Taxonomy" id="51298"/>
    <lineage>
        <taxon>Eukaryota</taxon>
        <taxon>Metazoa</taxon>
        <taxon>Chordata</taxon>
        <taxon>Craniata</taxon>
        <taxon>Vertebrata</taxon>
        <taxon>Euteleostomi</taxon>
        <taxon>Mammalia</taxon>
        <taxon>Eutheria</taxon>
        <taxon>Laurasiatheria</taxon>
        <taxon>Chiroptera</taxon>
        <taxon>Yangochiroptera</taxon>
        <taxon>Vespertilionidae</taxon>
        <taxon>Myotis</taxon>
    </lineage>
</organism>
<dbReference type="InterPro" id="IPR036179">
    <property type="entry name" value="Ig-like_dom_sf"/>
</dbReference>
<dbReference type="SMART" id="SM00409">
    <property type="entry name" value="IG"/>
    <property type="match status" value="2"/>
</dbReference>
<evidence type="ECO:0000256" key="2">
    <source>
        <dbReference type="ARBA" id="ARBA00023157"/>
    </source>
</evidence>
<dbReference type="GO" id="GO:0032396">
    <property type="term" value="F:inhibitory MHC class I receptor activity"/>
    <property type="evidence" value="ECO:0007669"/>
    <property type="project" value="TreeGrafter"/>
</dbReference>
<dbReference type="VEuPathDB" id="HostDB:LOC118655180"/>
<feature type="domain" description="Immunoglobulin" evidence="5">
    <location>
        <begin position="224"/>
        <end position="313"/>
    </location>
</feature>
<accession>A0A7J7R0C2</accession>
<dbReference type="PANTHER" id="PTHR11738">
    <property type="entry name" value="MHC CLASS I NK CELL RECEPTOR"/>
    <property type="match status" value="1"/>
</dbReference>
<comment type="caution">
    <text evidence="6">The sequence shown here is derived from an EMBL/GenBank/DDBJ whole genome shotgun (WGS) entry which is preliminary data.</text>
</comment>
<dbReference type="Proteomes" id="UP000527355">
    <property type="component" value="Unassembled WGS sequence"/>
</dbReference>
<dbReference type="AlphaFoldDB" id="A0A7J7R0C2"/>
<keyword evidence="3" id="KW-0393">Immunoglobulin domain</keyword>
<dbReference type="InterPro" id="IPR003599">
    <property type="entry name" value="Ig_sub"/>
</dbReference>
<keyword evidence="1 4" id="KW-0732">Signal</keyword>
<protein>
    <recommendedName>
        <fullName evidence="5">Immunoglobulin domain-containing protein</fullName>
    </recommendedName>
</protein>
<keyword evidence="7" id="KW-1185">Reference proteome</keyword>
<dbReference type="Gene3D" id="2.60.40.10">
    <property type="entry name" value="Immunoglobulins"/>
    <property type="match status" value="3"/>
</dbReference>
<evidence type="ECO:0000256" key="3">
    <source>
        <dbReference type="ARBA" id="ARBA00023319"/>
    </source>
</evidence>
<feature type="domain" description="Immunoglobulin" evidence="5">
    <location>
        <begin position="34"/>
        <end position="118"/>
    </location>
</feature>
<evidence type="ECO:0000256" key="4">
    <source>
        <dbReference type="SAM" id="SignalP"/>
    </source>
</evidence>
<dbReference type="InterPro" id="IPR050412">
    <property type="entry name" value="Ig-like_Receptors_ImmuneReg"/>
</dbReference>
<dbReference type="Pfam" id="PF13895">
    <property type="entry name" value="Ig_2"/>
    <property type="match status" value="2"/>
</dbReference>
<evidence type="ECO:0000259" key="5">
    <source>
        <dbReference type="SMART" id="SM00409"/>
    </source>
</evidence>
<reference evidence="6 7" key="1">
    <citation type="journal article" date="2020" name="Nature">
        <title>Six reference-quality genomes reveal evolution of bat adaptations.</title>
        <authorList>
            <person name="Jebb D."/>
            <person name="Huang Z."/>
            <person name="Pippel M."/>
            <person name="Hughes G.M."/>
            <person name="Lavrichenko K."/>
            <person name="Devanna P."/>
            <person name="Winkler S."/>
            <person name="Jermiin L.S."/>
            <person name="Skirmuntt E.C."/>
            <person name="Katzourakis A."/>
            <person name="Burkitt-Gray L."/>
            <person name="Ray D.A."/>
            <person name="Sullivan K.A.M."/>
            <person name="Roscito J.G."/>
            <person name="Kirilenko B.M."/>
            <person name="Davalos L.M."/>
            <person name="Corthals A.P."/>
            <person name="Power M.L."/>
            <person name="Jones G."/>
            <person name="Ransome R.D."/>
            <person name="Dechmann D.K.N."/>
            <person name="Locatelli A.G."/>
            <person name="Puechmaille S.J."/>
            <person name="Fedrigo O."/>
            <person name="Jarvis E.D."/>
            <person name="Hiller M."/>
            <person name="Vernes S.C."/>
            <person name="Myers E.W."/>
            <person name="Teeling E.C."/>
        </authorList>
    </citation>
    <scope>NUCLEOTIDE SEQUENCE [LARGE SCALE GENOMIC DNA]</scope>
    <source>
        <strain evidence="6">MMyoMyo1</strain>
        <tissue evidence="6">Flight muscle</tissue>
    </source>
</reference>
<keyword evidence="2" id="KW-1015">Disulfide bond</keyword>
<proteinExistence type="predicted"/>
<name>A0A7J7R0C2_MYOMY</name>
<dbReference type="FunFam" id="2.60.40.10:FF:000049">
    <property type="entry name" value="Leukocyte immunoglobulin-like receptor subfamily B member 1"/>
    <property type="match status" value="3"/>
</dbReference>
<evidence type="ECO:0000313" key="7">
    <source>
        <dbReference type="Proteomes" id="UP000527355"/>
    </source>
</evidence>
<evidence type="ECO:0000256" key="1">
    <source>
        <dbReference type="ARBA" id="ARBA00022729"/>
    </source>
</evidence>
<feature type="chain" id="PRO_5029555432" description="Immunoglobulin domain-containing protein" evidence="4">
    <location>
        <begin position="22"/>
        <end position="374"/>
    </location>
</feature>